<dbReference type="InterPro" id="IPR036097">
    <property type="entry name" value="HisK_dim/P_sf"/>
</dbReference>
<feature type="domain" description="Signal transduction histidine kinase dimerisation/phosphoacceptor" evidence="4">
    <location>
        <begin position="365"/>
        <end position="433"/>
    </location>
</feature>
<feature type="region of interest" description="Disordered" evidence="3">
    <location>
        <begin position="153"/>
        <end position="191"/>
    </location>
</feature>
<evidence type="ECO:0000256" key="1">
    <source>
        <dbReference type="ARBA" id="ARBA00000085"/>
    </source>
</evidence>
<keyword evidence="5" id="KW-0418">Kinase</keyword>
<evidence type="ECO:0000313" key="5">
    <source>
        <dbReference type="EMBL" id="MEN7536168.1"/>
    </source>
</evidence>
<comment type="catalytic activity">
    <reaction evidence="1">
        <text>ATP + protein L-histidine = ADP + protein N-phospho-L-histidine.</text>
        <dbReference type="EC" id="2.7.13.3"/>
    </reaction>
</comment>
<dbReference type="Pfam" id="PF00512">
    <property type="entry name" value="HisKA"/>
    <property type="match status" value="1"/>
</dbReference>
<sequence length="594" mass="63721">MFDDRLATVLRMTALGQAGKRTQFRQLLDLLGTLRDDQVVNPLGEQGFTRLAELQQQIPPDEQVRILRESGLRLRNPRLVALLAEGEPRIGAAAMATARLAEADWLALIPSLPVASRGFLRHRRDLPASANALLAQLGIGDLVLSHAARPAQADVVEQENPASMREDQVDDLTDDATPAKTKPSAAPLPPAAPTAIEPLLVVEPTHEPAPPAAEPRAIGEIIERIENYRTARRAPVLAPRLPLGDTPAGETSNSVMAFDAVTDAEGRVVAASDPVMSETLGMLLTGAHPGPLVSFGEGLTPAFRLHQPIHSGRITLKGRGRLGGEWLVEAAPIFERPRGNFAGYRCRLRRPLRSSATETQEPEDSVADRMRQMLHELRTPVGAIQGFAEVIQQQVFGPAPHEYRAHAAAISVDAARLLAGFDELDRLARLQTGAAKLEDGESDLAEVFGETLRRLRPVLEPRDATIELETTGGPFPLGIARSETRLLAWRLLATMAGALAPSETLTLKLEQRGKAAHLTGKLPDSLRDLDAFDEKRRGALSSGVFGPRFALDLAAAEAKAAGGTLTFTDSQVSLHLPLTGGGLLTAGAQANSTR</sequence>
<dbReference type="InterPro" id="IPR003661">
    <property type="entry name" value="HisK_dim/P_dom"/>
</dbReference>
<organism evidence="5 6">
    <name type="scientific">Aurantiacibacter flavus</name>
    <dbReference type="NCBI Taxonomy" id="3145232"/>
    <lineage>
        <taxon>Bacteria</taxon>
        <taxon>Pseudomonadati</taxon>
        <taxon>Pseudomonadota</taxon>
        <taxon>Alphaproteobacteria</taxon>
        <taxon>Sphingomonadales</taxon>
        <taxon>Erythrobacteraceae</taxon>
        <taxon>Aurantiacibacter</taxon>
    </lineage>
</organism>
<feature type="compositionally biased region" description="Low complexity" evidence="3">
    <location>
        <begin position="176"/>
        <end position="185"/>
    </location>
</feature>
<proteinExistence type="predicted"/>
<evidence type="ECO:0000259" key="4">
    <source>
        <dbReference type="SMART" id="SM00388"/>
    </source>
</evidence>
<evidence type="ECO:0000313" key="6">
    <source>
        <dbReference type="Proteomes" id="UP001484535"/>
    </source>
</evidence>
<dbReference type="Proteomes" id="UP001484535">
    <property type="component" value="Unassembled WGS sequence"/>
</dbReference>
<gene>
    <name evidence="5" type="ORF">ABDJ38_03155</name>
</gene>
<evidence type="ECO:0000256" key="2">
    <source>
        <dbReference type="ARBA" id="ARBA00012438"/>
    </source>
</evidence>
<dbReference type="CDD" id="cd00082">
    <property type="entry name" value="HisKA"/>
    <property type="match status" value="1"/>
</dbReference>
<name>A0ABV0CTG1_9SPHN</name>
<dbReference type="SUPFAM" id="SSF47384">
    <property type="entry name" value="Homodimeric domain of signal transducing histidine kinase"/>
    <property type="match status" value="1"/>
</dbReference>
<reference evidence="5 6" key="1">
    <citation type="submission" date="2024-05" db="EMBL/GenBank/DDBJ databases">
        <authorList>
            <person name="Park S."/>
        </authorList>
    </citation>
    <scope>NUCLEOTIDE SEQUENCE [LARGE SCALE GENOMIC DNA]</scope>
    <source>
        <strain evidence="5 6">DGU5</strain>
    </source>
</reference>
<comment type="caution">
    <text evidence="5">The sequence shown here is derived from an EMBL/GenBank/DDBJ whole genome shotgun (WGS) entry which is preliminary data.</text>
</comment>
<dbReference type="EC" id="2.7.13.3" evidence="2"/>
<keyword evidence="6" id="KW-1185">Reference proteome</keyword>
<dbReference type="GO" id="GO:0016301">
    <property type="term" value="F:kinase activity"/>
    <property type="evidence" value="ECO:0007669"/>
    <property type="project" value="UniProtKB-KW"/>
</dbReference>
<keyword evidence="5" id="KW-0808">Transferase</keyword>
<dbReference type="RefSeq" id="WP_346783618.1">
    <property type="nucleotide sequence ID" value="NZ_JBDLBR010000001.1"/>
</dbReference>
<protein>
    <recommendedName>
        <fullName evidence="2">histidine kinase</fullName>
        <ecNumber evidence="2">2.7.13.3</ecNumber>
    </recommendedName>
</protein>
<accession>A0ABV0CTG1</accession>
<evidence type="ECO:0000256" key="3">
    <source>
        <dbReference type="SAM" id="MobiDB-lite"/>
    </source>
</evidence>
<dbReference type="SMART" id="SM00388">
    <property type="entry name" value="HisKA"/>
    <property type="match status" value="1"/>
</dbReference>
<dbReference type="Gene3D" id="1.10.287.130">
    <property type="match status" value="1"/>
</dbReference>
<dbReference type="EMBL" id="JBDLBR010000001">
    <property type="protein sequence ID" value="MEN7536168.1"/>
    <property type="molecule type" value="Genomic_DNA"/>
</dbReference>